<dbReference type="PANTHER" id="PTHR43675">
    <property type="entry name" value="ARSENITE METHYLTRANSFERASE"/>
    <property type="match status" value="1"/>
</dbReference>
<dbReference type="InterPro" id="IPR025714">
    <property type="entry name" value="Methyltranfer_dom"/>
</dbReference>
<feature type="domain" description="Methyltransferase" evidence="9">
    <location>
        <begin position="76"/>
        <end position="225"/>
    </location>
</feature>
<evidence type="ECO:0000256" key="7">
    <source>
        <dbReference type="ARBA" id="ARBA00047943"/>
    </source>
</evidence>
<keyword evidence="10" id="KW-0489">Methyltransferase</keyword>
<comment type="catalytic activity">
    <reaction evidence="7">
        <text>arsenic triglutathione + 2 [thioredoxin]-dithiol + 2 S-adenosyl-L-methionine + H2O = dimethylarsinous acid + 2 [thioredoxin]-disulfide + 3 glutathione + 2 S-adenosyl-L-homocysteine + 2 H(+)</text>
        <dbReference type="Rhea" id="RHEA:69464"/>
        <dbReference type="Rhea" id="RHEA-COMP:10698"/>
        <dbReference type="Rhea" id="RHEA-COMP:10700"/>
        <dbReference type="ChEBI" id="CHEBI:15377"/>
        <dbReference type="ChEBI" id="CHEBI:15378"/>
        <dbReference type="ChEBI" id="CHEBI:23808"/>
        <dbReference type="ChEBI" id="CHEBI:29950"/>
        <dbReference type="ChEBI" id="CHEBI:50058"/>
        <dbReference type="ChEBI" id="CHEBI:57856"/>
        <dbReference type="ChEBI" id="CHEBI:57925"/>
        <dbReference type="ChEBI" id="CHEBI:59789"/>
        <dbReference type="ChEBI" id="CHEBI:183640"/>
        <dbReference type="EC" id="2.1.1.137"/>
    </reaction>
</comment>
<dbReference type="HOGENOM" id="CLU_052868_1_2_0"/>
<dbReference type="EMBL" id="CP000804">
    <property type="protein sequence ID" value="ABU58395.1"/>
    <property type="molecule type" value="Genomic_DNA"/>
</dbReference>
<dbReference type="AlphaFoldDB" id="A7NLK4"/>
<dbReference type="RefSeq" id="WP_012120819.1">
    <property type="nucleotide sequence ID" value="NC_009767.1"/>
</dbReference>
<evidence type="ECO:0000256" key="6">
    <source>
        <dbReference type="ARBA" id="ARBA00047941"/>
    </source>
</evidence>
<keyword evidence="2" id="KW-0949">S-adenosyl-L-methionine</keyword>
<evidence type="ECO:0000256" key="4">
    <source>
        <dbReference type="ARBA" id="ARBA00034521"/>
    </source>
</evidence>
<evidence type="ECO:0000313" key="11">
    <source>
        <dbReference type="Proteomes" id="UP000000263"/>
    </source>
</evidence>
<keyword evidence="11" id="KW-1185">Reference proteome</keyword>
<dbReference type="CDD" id="cd02440">
    <property type="entry name" value="AdoMet_MTases"/>
    <property type="match status" value="1"/>
</dbReference>
<dbReference type="NCBIfam" id="NF008823">
    <property type="entry name" value="PRK11873.1"/>
    <property type="match status" value="1"/>
</dbReference>
<evidence type="ECO:0000256" key="2">
    <source>
        <dbReference type="ARBA" id="ARBA00022691"/>
    </source>
</evidence>
<dbReference type="KEGG" id="rca:Rcas_2312"/>
<reference evidence="10 11" key="1">
    <citation type="submission" date="2007-08" db="EMBL/GenBank/DDBJ databases">
        <title>Complete sequence of Roseiflexus castenholzii DSM 13941.</title>
        <authorList>
            <consortium name="US DOE Joint Genome Institute"/>
            <person name="Copeland A."/>
            <person name="Lucas S."/>
            <person name="Lapidus A."/>
            <person name="Barry K."/>
            <person name="Glavina del Rio T."/>
            <person name="Dalin E."/>
            <person name="Tice H."/>
            <person name="Pitluck S."/>
            <person name="Thompson L.S."/>
            <person name="Brettin T."/>
            <person name="Bruce D."/>
            <person name="Detter J.C."/>
            <person name="Han C."/>
            <person name="Tapia R."/>
            <person name="Schmutz J."/>
            <person name="Larimer F."/>
            <person name="Land M."/>
            <person name="Hauser L."/>
            <person name="Kyrpides N."/>
            <person name="Mikhailova N."/>
            <person name="Bryant D.A."/>
            <person name="Hanada S."/>
            <person name="Tsukatani Y."/>
            <person name="Richardson P."/>
        </authorList>
    </citation>
    <scope>NUCLEOTIDE SEQUENCE [LARGE SCALE GENOMIC DNA]</scope>
    <source>
        <strain evidence="11">DSM 13941 / HLO8</strain>
    </source>
</reference>
<dbReference type="InterPro" id="IPR029063">
    <property type="entry name" value="SAM-dependent_MTases_sf"/>
</dbReference>
<dbReference type="GO" id="GO:0032259">
    <property type="term" value="P:methylation"/>
    <property type="evidence" value="ECO:0007669"/>
    <property type="project" value="UniProtKB-KW"/>
</dbReference>
<comment type="catalytic activity">
    <reaction evidence="8">
        <text>arsenic triglutathione + 3 [thioredoxin]-dithiol + 3 S-adenosyl-L-methionine = trimethylarsine + 3 [thioredoxin]-disulfide + 3 glutathione + 3 S-adenosyl-L-homocysteine + 3 H(+)</text>
        <dbReference type="Rhea" id="RHEA:69432"/>
        <dbReference type="Rhea" id="RHEA-COMP:10698"/>
        <dbReference type="Rhea" id="RHEA-COMP:10700"/>
        <dbReference type="ChEBI" id="CHEBI:15378"/>
        <dbReference type="ChEBI" id="CHEBI:27130"/>
        <dbReference type="ChEBI" id="CHEBI:29950"/>
        <dbReference type="ChEBI" id="CHEBI:50058"/>
        <dbReference type="ChEBI" id="CHEBI:57856"/>
        <dbReference type="ChEBI" id="CHEBI:57925"/>
        <dbReference type="ChEBI" id="CHEBI:59789"/>
        <dbReference type="ChEBI" id="CHEBI:183640"/>
        <dbReference type="EC" id="2.1.1.137"/>
    </reaction>
</comment>
<dbReference type="STRING" id="383372.Rcas_2312"/>
<dbReference type="GO" id="GO:0030791">
    <property type="term" value="F:arsenite methyltransferase activity"/>
    <property type="evidence" value="ECO:0007669"/>
    <property type="project" value="UniProtKB-EC"/>
</dbReference>
<evidence type="ECO:0000256" key="1">
    <source>
        <dbReference type="ARBA" id="ARBA00022679"/>
    </source>
</evidence>
<accession>A7NLK4</accession>
<dbReference type="Gene3D" id="3.40.50.150">
    <property type="entry name" value="Vaccinia Virus protein VP39"/>
    <property type="match status" value="1"/>
</dbReference>
<comment type="similarity">
    <text evidence="3">Belongs to the methyltransferase superfamily. Arsenite methyltransferase family.</text>
</comment>
<proteinExistence type="inferred from homology"/>
<sequence>MTHHFSSSETIKDQVRDHYAQRIQSGTCCGPSSGWCDNSTPTEIALYGAETVAALPQGLTSFGCGNPVALASLRMGEVVLDLGSGGGLDVLLAAQRVGATGYVYGLDMTDEMLSVARRNAERAEATNVEFLKGDIERIPLPSNTVDVIISNCVINLTPDKALALGEAFRVLKPGGRLAISDIVIDGDLSRFPVTEGQIRAALSWTGCIAGALTIEEYRTLLSDAGFTDSAVTVQHRYTIDDLPSDAPLDLATIPADVLNGLAGCFTSSAITARKPE</sequence>
<dbReference type="eggNOG" id="COG2226">
    <property type="taxonomic scope" value="Bacteria"/>
</dbReference>
<evidence type="ECO:0000256" key="3">
    <source>
        <dbReference type="ARBA" id="ARBA00034487"/>
    </source>
</evidence>
<keyword evidence="1 10" id="KW-0808">Transferase</keyword>
<organism evidence="10 11">
    <name type="scientific">Roseiflexus castenholzii (strain DSM 13941 / HLO8)</name>
    <dbReference type="NCBI Taxonomy" id="383372"/>
    <lineage>
        <taxon>Bacteria</taxon>
        <taxon>Bacillati</taxon>
        <taxon>Chloroflexota</taxon>
        <taxon>Chloroflexia</taxon>
        <taxon>Chloroflexales</taxon>
        <taxon>Roseiflexineae</taxon>
        <taxon>Roseiflexaceae</taxon>
        <taxon>Roseiflexus</taxon>
    </lineage>
</organism>
<dbReference type="EC" id="2.1.1.137" evidence="4"/>
<dbReference type="InterPro" id="IPR026669">
    <property type="entry name" value="Arsenite_MeTrfase-like"/>
</dbReference>
<evidence type="ECO:0000256" key="5">
    <source>
        <dbReference type="ARBA" id="ARBA00034545"/>
    </source>
</evidence>
<name>A7NLK4_ROSCS</name>
<dbReference type="OrthoDB" id="9772751at2"/>
<evidence type="ECO:0000256" key="8">
    <source>
        <dbReference type="ARBA" id="ARBA00048428"/>
    </source>
</evidence>
<comment type="catalytic activity">
    <reaction evidence="6">
        <text>arsenic triglutathione + [thioredoxin]-dithiol + S-adenosyl-L-methionine + 2 H2O = methylarsonous acid + [thioredoxin]-disulfide + 3 glutathione + S-adenosyl-L-homocysteine + H(+)</text>
        <dbReference type="Rhea" id="RHEA:69460"/>
        <dbReference type="Rhea" id="RHEA-COMP:10698"/>
        <dbReference type="Rhea" id="RHEA-COMP:10700"/>
        <dbReference type="ChEBI" id="CHEBI:15377"/>
        <dbReference type="ChEBI" id="CHEBI:15378"/>
        <dbReference type="ChEBI" id="CHEBI:17826"/>
        <dbReference type="ChEBI" id="CHEBI:29950"/>
        <dbReference type="ChEBI" id="CHEBI:50058"/>
        <dbReference type="ChEBI" id="CHEBI:57856"/>
        <dbReference type="ChEBI" id="CHEBI:57925"/>
        <dbReference type="ChEBI" id="CHEBI:59789"/>
        <dbReference type="ChEBI" id="CHEBI:183640"/>
        <dbReference type="EC" id="2.1.1.137"/>
    </reaction>
</comment>
<dbReference type="Proteomes" id="UP000000263">
    <property type="component" value="Chromosome"/>
</dbReference>
<dbReference type="PANTHER" id="PTHR43675:SF8">
    <property type="entry name" value="ARSENITE METHYLTRANSFERASE"/>
    <property type="match status" value="1"/>
</dbReference>
<evidence type="ECO:0000259" key="9">
    <source>
        <dbReference type="Pfam" id="PF13847"/>
    </source>
</evidence>
<protein>
    <recommendedName>
        <fullName evidence="5">Arsenite methyltransferase</fullName>
        <ecNumber evidence="4">2.1.1.137</ecNumber>
    </recommendedName>
</protein>
<evidence type="ECO:0000313" key="10">
    <source>
        <dbReference type="EMBL" id="ABU58395.1"/>
    </source>
</evidence>
<gene>
    <name evidence="10" type="ordered locus">Rcas_2312</name>
</gene>
<dbReference type="SUPFAM" id="SSF53335">
    <property type="entry name" value="S-adenosyl-L-methionine-dependent methyltransferases"/>
    <property type="match status" value="1"/>
</dbReference>
<dbReference type="Pfam" id="PF13847">
    <property type="entry name" value="Methyltransf_31"/>
    <property type="match status" value="1"/>
</dbReference>